<dbReference type="OrthoDB" id="10265275at2759"/>
<gene>
    <name evidence="1" type="ORF">PHPALM_4629</name>
</gene>
<keyword evidence="1" id="KW-0347">Helicase</keyword>
<dbReference type="Proteomes" id="UP000237271">
    <property type="component" value="Unassembled WGS sequence"/>
</dbReference>
<evidence type="ECO:0000313" key="2">
    <source>
        <dbReference type="Proteomes" id="UP000237271"/>
    </source>
</evidence>
<keyword evidence="1" id="KW-0378">Hydrolase</keyword>
<proteinExistence type="predicted"/>
<name>A0A2P4YJE6_9STRA</name>
<accession>A0A2P4YJE6</accession>
<keyword evidence="1" id="KW-0547">Nucleotide-binding</keyword>
<sequence>MQSNKKLFVFRELMDIPNVDALKYKKHYEMLRVFCFGMYNDYLGKKNCRSSIGCARTQIQGRHNIPYDTLMQDLGVSMIRTGLIQGKLD</sequence>
<evidence type="ECO:0000313" key="1">
    <source>
        <dbReference type="EMBL" id="POM77916.1"/>
    </source>
</evidence>
<keyword evidence="2" id="KW-1185">Reference proteome</keyword>
<reference evidence="1 2" key="1">
    <citation type="journal article" date="2017" name="Genome Biol. Evol.">
        <title>Phytophthora megakarya and P. palmivora, closely related causal agents of cacao black pod rot, underwent increases in genome sizes and gene numbers by different mechanisms.</title>
        <authorList>
            <person name="Ali S.S."/>
            <person name="Shao J."/>
            <person name="Lary D.J."/>
            <person name="Kronmiller B."/>
            <person name="Shen D."/>
            <person name="Strem M.D."/>
            <person name="Amoako-Attah I."/>
            <person name="Akrofi A.Y."/>
            <person name="Begoude B.A."/>
            <person name="Ten Hoopen G.M."/>
            <person name="Coulibaly K."/>
            <person name="Kebe B.I."/>
            <person name="Melnick R.L."/>
            <person name="Guiltinan M.J."/>
            <person name="Tyler B.M."/>
            <person name="Meinhardt L.W."/>
            <person name="Bailey B.A."/>
        </authorList>
    </citation>
    <scope>NUCLEOTIDE SEQUENCE [LARGE SCALE GENOMIC DNA]</scope>
    <source>
        <strain evidence="2">sbr112.9</strain>
    </source>
</reference>
<dbReference type="AlphaFoldDB" id="A0A2P4YJE6"/>
<dbReference type="EMBL" id="NCKW01002257">
    <property type="protein sequence ID" value="POM77916.1"/>
    <property type="molecule type" value="Genomic_DNA"/>
</dbReference>
<dbReference type="GO" id="GO:0004386">
    <property type="term" value="F:helicase activity"/>
    <property type="evidence" value="ECO:0007669"/>
    <property type="project" value="UniProtKB-KW"/>
</dbReference>
<organism evidence="1 2">
    <name type="scientific">Phytophthora palmivora</name>
    <dbReference type="NCBI Taxonomy" id="4796"/>
    <lineage>
        <taxon>Eukaryota</taxon>
        <taxon>Sar</taxon>
        <taxon>Stramenopiles</taxon>
        <taxon>Oomycota</taxon>
        <taxon>Peronosporomycetes</taxon>
        <taxon>Peronosporales</taxon>
        <taxon>Peronosporaceae</taxon>
        <taxon>Phytophthora</taxon>
    </lineage>
</organism>
<keyword evidence="1" id="KW-0067">ATP-binding</keyword>
<protein>
    <submittedName>
        <fullName evidence="1">DEAD/DEAH box RNA helicase</fullName>
    </submittedName>
</protein>
<comment type="caution">
    <text evidence="1">The sequence shown here is derived from an EMBL/GenBank/DDBJ whole genome shotgun (WGS) entry which is preliminary data.</text>
</comment>